<evidence type="ECO:0000256" key="4">
    <source>
        <dbReference type="ARBA" id="ARBA00022691"/>
    </source>
</evidence>
<dbReference type="Proteomes" id="UP000054516">
    <property type="component" value="Unassembled WGS sequence"/>
</dbReference>
<accession>A0A1W2TGC7</accession>
<evidence type="ECO:0000256" key="5">
    <source>
        <dbReference type="PROSITE-ProRule" id="PRU01016"/>
    </source>
</evidence>
<reference evidence="7" key="1">
    <citation type="submission" date="2016-03" db="EMBL/GenBank/DDBJ databases">
        <title>Draft genome sequence of Rosellinia necatrix.</title>
        <authorList>
            <person name="Kanematsu S."/>
        </authorList>
    </citation>
    <scope>NUCLEOTIDE SEQUENCE [LARGE SCALE GENOMIC DNA]</scope>
    <source>
        <strain evidence="7">W97</strain>
    </source>
</reference>
<dbReference type="SUPFAM" id="SSF53335">
    <property type="entry name" value="S-adenosyl-L-methionine-dependent methyltransferases"/>
    <property type="match status" value="1"/>
</dbReference>
<dbReference type="GO" id="GO:0005634">
    <property type="term" value="C:nucleus"/>
    <property type="evidence" value="ECO:0007669"/>
    <property type="project" value="TreeGrafter"/>
</dbReference>
<dbReference type="EC" id="2.1.1.37" evidence="1"/>
<evidence type="ECO:0000256" key="3">
    <source>
        <dbReference type="ARBA" id="ARBA00022679"/>
    </source>
</evidence>
<dbReference type="AlphaFoldDB" id="A0A1W2TGC7"/>
<dbReference type="GO" id="GO:0003886">
    <property type="term" value="F:DNA (cytosine-5-)-methyltransferase activity"/>
    <property type="evidence" value="ECO:0007669"/>
    <property type="project" value="UniProtKB-EC"/>
</dbReference>
<dbReference type="PROSITE" id="PS51679">
    <property type="entry name" value="SAM_MT_C5"/>
    <property type="match status" value="1"/>
</dbReference>
<keyword evidence="8" id="KW-1185">Reference proteome</keyword>
<dbReference type="Pfam" id="PF00145">
    <property type="entry name" value="DNA_methylase"/>
    <property type="match status" value="1"/>
</dbReference>
<dbReference type="GO" id="GO:0032259">
    <property type="term" value="P:methylation"/>
    <property type="evidence" value="ECO:0007669"/>
    <property type="project" value="UniProtKB-KW"/>
</dbReference>
<dbReference type="InterPro" id="IPR029063">
    <property type="entry name" value="SAM-dependent_MTases_sf"/>
</dbReference>
<protein>
    <recommendedName>
        <fullName evidence="1">DNA (cytosine-5-)-methyltransferase</fullName>
        <ecNumber evidence="1">2.1.1.37</ecNumber>
    </recommendedName>
</protein>
<dbReference type="OrthoDB" id="414133at2759"/>
<name>A0A1W2TGC7_ROSNE</name>
<sequence length="704" mass="79347">MASRRLCPLIIIPEEDDGRLSHLERRLHDVRAARNRGQRHIPLIDLTEEKEQQQNILDCESQVAGELDGRNEGWRPNTPFPSRNPSIPGYLQMPLTRYKGIQIKPGTLVEVRQRPEDEGHWEFLHVTDIYADGRSGEILRGIRFTRHRNLRGLLLKMRNEICALYDIDKDDKRPDHIQAAVEIPITEVIKARAFCQTNKPFPAHRFNRIQWKSLEDVERKAILVQRWKYYRVWPTAEARLTKKNYSGSITRLRSSDIKDKHFAVPDEQLRNEFRGGIIRGGSFKGGQARIPTFDLENMTLDRSGAIITLEPGQKYMADDMCCGAGGVSAGLRRAGIQLSLACDSDGAAAATYRRNFPEASLKHMSIFDLAVELKSSNFRPDFLHVSPPCQFFSPAHTRVGKNDEANVAVLDACALMLECQRARVSTGEQTFGLLFGRNEEFFNALVQQYTSLGYSFAWDILRFGEFGAPSTRRRLIWIASCPGEALPPFPKPTHGQGLLAPVTLRDVFANIKSGGSNNDPLHDVKGMLQKANSSPKFPKAPYPDSIQVGTVTTAGSDWAHPSRRRNFTQRELATIQGFPQSHQFLGTTTEINRQIGNAFSPVVVETLYRHLKEWLLQQDRVRVPDPAERSSPSLHDYIIIDGDEENSNNVRQKPTASVEQCIVIDDECDVNMIDLTGNDEEPPGFSRESSRTLSAESLPALLDD</sequence>
<dbReference type="GO" id="GO:0003677">
    <property type="term" value="F:DNA binding"/>
    <property type="evidence" value="ECO:0007669"/>
    <property type="project" value="TreeGrafter"/>
</dbReference>
<evidence type="ECO:0000256" key="2">
    <source>
        <dbReference type="ARBA" id="ARBA00022603"/>
    </source>
</evidence>
<organism evidence="7">
    <name type="scientific">Rosellinia necatrix</name>
    <name type="common">White root-rot fungus</name>
    <dbReference type="NCBI Taxonomy" id="77044"/>
    <lineage>
        <taxon>Eukaryota</taxon>
        <taxon>Fungi</taxon>
        <taxon>Dikarya</taxon>
        <taxon>Ascomycota</taxon>
        <taxon>Pezizomycotina</taxon>
        <taxon>Sordariomycetes</taxon>
        <taxon>Xylariomycetidae</taxon>
        <taxon>Xylariales</taxon>
        <taxon>Xylariaceae</taxon>
        <taxon>Rosellinia</taxon>
    </lineage>
</organism>
<keyword evidence="4 5" id="KW-0949">S-adenosyl-L-methionine</keyword>
<dbReference type="InterPro" id="IPR031303">
    <property type="entry name" value="C5_meth_CS"/>
</dbReference>
<dbReference type="GO" id="GO:0044027">
    <property type="term" value="P:negative regulation of gene expression via chromosomal CpG island methylation"/>
    <property type="evidence" value="ECO:0007669"/>
    <property type="project" value="TreeGrafter"/>
</dbReference>
<dbReference type="PANTHER" id="PTHR10629:SF52">
    <property type="entry name" value="DNA (CYTOSINE-5)-METHYLTRANSFERASE 1"/>
    <property type="match status" value="1"/>
</dbReference>
<keyword evidence="2 5" id="KW-0489">Methyltransferase</keyword>
<dbReference type="OMA" id="KPRVHTM"/>
<gene>
    <name evidence="7" type="ORF">SAMD00023353_2301130</name>
</gene>
<evidence type="ECO:0000313" key="7">
    <source>
        <dbReference type="EMBL" id="GAP87161.1"/>
    </source>
</evidence>
<evidence type="ECO:0000313" key="8">
    <source>
        <dbReference type="Proteomes" id="UP000054516"/>
    </source>
</evidence>
<dbReference type="Gene3D" id="3.90.120.10">
    <property type="entry name" value="DNA Methylase, subunit A, domain 2"/>
    <property type="match status" value="1"/>
</dbReference>
<dbReference type="STRING" id="77044.A0A1W2TGC7"/>
<dbReference type="PROSITE" id="PS00095">
    <property type="entry name" value="C5_MTASE_2"/>
    <property type="match status" value="1"/>
</dbReference>
<dbReference type="Gene3D" id="3.40.50.150">
    <property type="entry name" value="Vaccinia Virus protein VP39"/>
    <property type="match status" value="1"/>
</dbReference>
<comment type="similarity">
    <text evidence="5">Belongs to the class I-like SAM-binding methyltransferase superfamily. C5-methyltransferase family.</text>
</comment>
<dbReference type="InterPro" id="IPR001525">
    <property type="entry name" value="C5_MeTfrase"/>
</dbReference>
<proteinExistence type="inferred from homology"/>
<evidence type="ECO:0000256" key="6">
    <source>
        <dbReference type="SAM" id="MobiDB-lite"/>
    </source>
</evidence>
<feature type="active site" evidence="5">
    <location>
        <position position="389"/>
    </location>
</feature>
<feature type="region of interest" description="Disordered" evidence="6">
    <location>
        <begin position="676"/>
        <end position="704"/>
    </location>
</feature>
<dbReference type="EMBL" id="DF977468">
    <property type="protein sequence ID" value="GAP87161.1"/>
    <property type="molecule type" value="Genomic_DNA"/>
</dbReference>
<dbReference type="PANTHER" id="PTHR10629">
    <property type="entry name" value="CYTOSINE-SPECIFIC METHYLTRANSFERASE"/>
    <property type="match status" value="1"/>
</dbReference>
<evidence type="ECO:0000256" key="1">
    <source>
        <dbReference type="ARBA" id="ARBA00011975"/>
    </source>
</evidence>
<dbReference type="InterPro" id="IPR050390">
    <property type="entry name" value="C5-Methyltransferase"/>
</dbReference>
<keyword evidence="3 5" id="KW-0808">Transferase</keyword>